<protein>
    <submittedName>
        <fullName evidence="1">Uncharacterized protein</fullName>
    </submittedName>
</protein>
<dbReference type="EMBL" id="MFHI01000028">
    <property type="protein sequence ID" value="OGF78463.1"/>
    <property type="molecule type" value="Genomic_DNA"/>
</dbReference>
<accession>A0A1F5WS21</accession>
<sequence length="152" mass="17415">MDPDYFNERKVKARAIYDAQQKIHNPYLKSEVVFNSDGFHHLQFSARRERDKQEQLLKFSLLPLAITVIKNSGTLQEHRKEFVAVGKKGKDGLSRTKEAEYWGFVAIVGENKIKIRTILRRVGDGNVTFWSVMPDSKLRGGQTLYDSGIEDG</sequence>
<comment type="caution">
    <text evidence="1">The sequence shown here is derived from an EMBL/GenBank/DDBJ whole genome shotgun (WGS) entry which is preliminary data.</text>
</comment>
<gene>
    <name evidence="1" type="ORF">A2W54_04690</name>
</gene>
<evidence type="ECO:0000313" key="1">
    <source>
        <dbReference type="EMBL" id="OGF78463.1"/>
    </source>
</evidence>
<dbReference type="AlphaFoldDB" id="A0A1F5WS21"/>
<reference evidence="1 2" key="1">
    <citation type="journal article" date="2016" name="Nat. Commun.">
        <title>Thousands of microbial genomes shed light on interconnected biogeochemical processes in an aquifer system.</title>
        <authorList>
            <person name="Anantharaman K."/>
            <person name="Brown C.T."/>
            <person name="Hug L.A."/>
            <person name="Sharon I."/>
            <person name="Castelle C.J."/>
            <person name="Probst A.J."/>
            <person name="Thomas B.C."/>
            <person name="Singh A."/>
            <person name="Wilkins M.J."/>
            <person name="Karaoz U."/>
            <person name="Brodie E.L."/>
            <person name="Williams K.H."/>
            <person name="Hubbard S.S."/>
            <person name="Banfield J.F."/>
        </authorList>
    </citation>
    <scope>NUCLEOTIDE SEQUENCE [LARGE SCALE GENOMIC DNA]</scope>
</reference>
<organism evidence="1 2">
    <name type="scientific">Candidatus Giovannonibacteria bacterium RIFCSPHIGHO2_02_43_13</name>
    <dbReference type="NCBI Taxonomy" id="1798330"/>
    <lineage>
        <taxon>Bacteria</taxon>
        <taxon>Candidatus Giovannoniibacteriota</taxon>
    </lineage>
</organism>
<name>A0A1F5WS21_9BACT</name>
<proteinExistence type="predicted"/>
<dbReference type="Proteomes" id="UP000178425">
    <property type="component" value="Unassembled WGS sequence"/>
</dbReference>
<evidence type="ECO:0000313" key="2">
    <source>
        <dbReference type="Proteomes" id="UP000178425"/>
    </source>
</evidence>